<protein>
    <recommendedName>
        <fullName evidence="2">Semialdehyde dehydrogenase NAD-binding domain-containing protein</fullName>
    </recommendedName>
</protein>
<dbReference type="GO" id="GO:0016620">
    <property type="term" value="F:oxidoreductase activity, acting on the aldehyde or oxo group of donors, NAD or NADP as acceptor"/>
    <property type="evidence" value="ECO:0007669"/>
    <property type="project" value="InterPro"/>
</dbReference>
<evidence type="ECO:0000256" key="1">
    <source>
        <dbReference type="ARBA" id="ARBA00010584"/>
    </source>
</evidence>
<dbReference type="EMBL" id="UINC01002971">
    <property type="protein sequence ID" value="SVA02117.1"/>
    <property type="molecule type" value="Genomic_DNA"/>
</dbReference>
<dbReference type="SUPFAM" id="SSF51735">
    <property type="entry name" value="NAD(P)-binding Rossmann-fold domains"/>
    <property type="match status" value="1"/>
</dbReference>
<dbReference type="PANTHER" id="PTHR46278">
    <property type="entry name" value="DEHYDROGENASE, PUTATIVE-RELATED"/>
    <property type="match status" value="1"/>
</dbReference>
<dbReference type="InterPro" id="IPR012280">
    <property type="entry name" value="Semialdhyde_DH_dimer_dom"/>
</dbReference>
<dbReference type="Gene3D" id="3.40.50.720">
    <property type="entry name" value="NAD(P)-binding Rossmann-like Domain"/>
    <property type="match status" value="1"/>
</dbReference>
<dbReference type="SUPFAM" id="SSF55347">
    <property type="entry name" value="Glyceraldehyde-3-phosphate dehydrogenase-like, C-terminal domain"/>
    <property type="match status" value="1"/>
</dbReference>
<dbReference type="PIRSF" id="PIRSF000148">
    <property type="entry name" value="ASA_dh"/>
    <property type="match status" value="1"/>
</dbReference>
<dbReference type="GO" id="GO:0051287">
    <property type="term" value="F:NAD binding"/>
    <property type="evidence" value="ECO:0007669"/>
    <property type="project" value="InterPro"/>
</dbReference>
<feature type="domain" description="Semialdehyde dehydrogenase NAD-binding" evidence="2">
    <location>
        <begin position="3"/>
        <end position="121"/>
    </location>
</feature>
<dbReference type="AlphaFoldDB" id="A0A381SIE1"/>
<sequence>MVKILIFGCTGLVGKVLIDLIKARNFNCTHITLVASVKSKGKKIKVKNIEYEVISAIDSLKIIDLDIIFFCSSATLAKKYCPLYLKNNENCFIIDNSSYYRLNDSVDIIIPPVNKELLKMGKRIISNSNCTTAGLIMAIYKLNDFGIKKMIITSFQSVSGSGYSGLNQLIREQQDNVIENPEYCKQIHNNIIPLIGSLNSENITSEEEKLIYETRKILKNNNIKVIATCVRVPIDFCHSLSVNITFNNDVLIKDIRERIESQEELILINDDIITPIDIKDKHEVFVCRLRKDNCLKNTYSMFIIFNNLFRGASLNSIQIAEGLLKEYFNN</sequence>
<evidence type="ECO:0000313" key="3">
    <source>
        <dbReference type="EMBL" id="SVA02117.1"/>
    </source>
</evidence>
<dbReference type="GO" id="GO:0046983">
    <property type="term" value="F:protein dimerization activity"/>
    <property type="evidence" value="ECO:0007669"/>
    <property type="project" value="InterPro"/>
</dbReference>
<gene>
    <name evidence="3" type="ORF">METZ01_LOCUS54971</name>
</gene>
<dbReference type="InterPro" id="IPR036291">
    <property type="entry name" value="NAD(P)-bd_dom_sf"/>
</dbReference>
<dbReference type="InterPro" id="IPR000534">
    <property type="entry name" value="Semialdehyde_DH_NAD-bd"/>
</dbReference>
<proteinExistence type="inferred from homology"/>
<organism evidence="3">
    <name type="scientific">marine metagenome</name>
    <dbReference type="NCBI Taxonomy" id="408172"/>
    <lineage>
        <taxon>unclassified sequences</taxon>
        <taxon>metagenomes</taxon>
        <taxon>ecological metagenomes</taxon>
    </lineage>
</organism>
<comment type="similarity">
    <text evidence="1">Belongs to the aspartate-semialdehyde dehydrogenase family.</text>
</comment>
<dbReference type="Pfam" id="PF02774">
    <property type="entry name" value="Semialdhyde_dhC"/>
    <property type="match status" value="1"/>
</dbReference>
<dbReference type="Pfam" id="PF01118">
    <property type="entry name" value="Semialdhyde_dh"/>
    <property type="match status" value="1"/>
</dbReference>
<dbReference type="Gene3D" id="3.30.360.10">
    <property type="entry name" value="Dihydrodipicolinate Reductase, domain 2"/>
    <property type="match status" value="1"/>
</dbReference>
<dbReference type="GO" id="GO:0008652">
    <property type="term" value="P:amino acid biosynthetic process"/>
    <property type="evidence" value="ECO:0007669"/>
    <property type="project" value="InterPro"/>
</dbReference>
<evidence type="ECO:0000259" key="2">
    <source>
        <dbReference type="SMART" id="SM00859"/>
    </source>
</evidence>
<dbReference type="PANTHER" id="PTHR46278:SF2">
    <property type="entry name" value="ASPARTATE-SEMIALDEHYDE DEHYDROGENASE"/>
    <property type="match status" value="1"/>
</dbReference>
<dbReference type="SMART" id="SM00859">
    <property type="entry name" value="Semialdhyde_dh"/>
    <property type="match status" value="1"/>
</dbReference>
<dbReference type="NCBIfam" id="NF011456">
    <property type="entry name" value="PRK14874.1"/>
    <property type="match status" value="1"/>
</dbReference>
<accession>A0A381SIE1</accession>
<name>A0A381SIE1_9ZZZZ</name>
<reference evidence="3" key="1">
    <citation type="submission" date="2018-05" db="EMBL/GenBank/DDBJ databases">
        <authorList>
            <person name="Lanie J.A."/>
            <person name="Ng W.-L."/>
            <person name="Kazmierczak K.M."/>
            <person name="Andrzejewski T.M."/>
            <person name="Davidsen T.M."/>
            <person name="Wayne K.J."/>
            <person name="Tettelin H."/>
            <person name="Glass J.I."/>
            <person name="Rusch D."/>
            <person name="Podicherti R."/>
            <person name="Tsui H.-C.T."/>
            <person name="Winkler M.E."/>
        </authorList>
    </citation>
    <scope>NUCLEOTIDE SEQUENCE</scope>
</reference>